<dbReference type="InterPro" id="IPR036942">
    <property type="entry name" value="Beta-barrel_TonB_sf"/>
</dbReference>
<dbReference type="Gene3D" id="2.40.170.20">
    <property type="entry name" value="TonB-dependent receptor, beta-barrel domain"/>
    <property type="match status" value="1"/>
</dbReference>
<keyword evidence="2" id="KW-0472">Membrane</keyword>
<keyword evidence="3" id="KW-0998">Cell outer membrane</keyword>
<evidence type="ECO:0000313" key="5">
    <source>
        <dbReference type="Proteomes" id="UP001610063"/>
    </source>
</evidence>
<dbReference type="InterPro" id="IPR008969">
    <property type="entry name" value="CarboxyPept-like_regulatory"/>
</dbReference>
<dbReference type="Proteomes" id="UP001610063">
    <property type="component" value="Unassembled WGS sequence"/>
</dbReference>
<evidence type="ECO:0000256" key="1">
    <source>
        <dbReference type="ARBA" id="ARBA00004442"/>
    </source>
</evidence>
<dbReference type="InterPro" id="IPR037066">
    <property type="entry name" value="Plug_dom_sf"/>
</dbReference>
<dbReference type="Pfam" id="PF13715">
    <property type="entry name" value="CarbopepD_reg_2"/>
    <property type="match status" value="1"/>
</dbReference>
<reference evidence="4 5" key="1">
    <citation type="journal article" date="2013" name="Int. J. Syst. Evol. Microbiol.">
        <title>Marinoscillum luteum sp. nov., isolated from marine sediment.</title>
        <authorList>
            <person name="Cha I.T."/>
            <person name="Park S.J."/>
            <person name="Kim S.J."/>
            <person name="Kim J.G."/>
            <person name="Jung M.Y."/>
            <person name="Shin K.S."/>
            <person name="Kwon K.K."/>
            <person name="Yang S.H."/>
            <person name="Seo Y.S."/>
            <person name="Rhee S.K."/>
        </authorList>
    </citation>
    <scope>NUCLEOTIDE SEQUENCE [LARGE SCALE GENOMIC DNA]</scope>
    <source>
        <strain evidence="4 5">KCTC 23939</strain>
    </source>
</reference>
<dbReference type="EMBL" id="JBIPKE010000017">
    <property type="protein sequence ID" value="MFH6984487.1"/>
    <property type="molecule type" value="Genomic_DNA"/>
</dbReference>
<sequence>MNTLTIRNQTVKILIGIALALFLVFNSFGQTQVIKGKIIDAQAEYELIGATILVLGSEPMLGTITDVDGTFRLENVPVGRQTLAVQYVGYKNQTIPNVLVTAGKEVILQIKLEESVENLEAVVVTASASKDLPINEMAKVSARTFSLEETTRFSGGRNDVARLATSFAGVSAPNDSRNDIVVRGNSPTGLQWRIEGIPVPTTNHFATLGVTGGPVNALNTNILRTSDFLTGAFPAEYGNANAAVFDVNFRNGNADKFEFTGQMSAYSGMELMAEGPINREKNSSFVATYRYGIASLAATGTSAVPYYQDFSFKVNLGETKIGKFEVFGLGGLSSIDFKGDEVKEGDLFADPAVDAYIDNTLGVIGMSHLVRPNKTTYIKTTVGASTTQNNYYQDNLLKDNGGETVGKFRATNVETADSRYTLSSVVNKKFNARWNLRAGYLGELYHADFLYNDRDNRAEIPDENNDEIPDYFIPVRNVSEYYLLSRVFGQAEYKLTDNLSTTFGVTTQYLGLSERFSVEPRAALSYQFTPIQRISLAYGLHSQMAPSPILFLQEETSPGVFERTNKNLDFIKSHHFVAGYDRNLGKDWRFKSEIYYQHLYNIPVQSTPSSYAIINEGADFVFDERGSLVNEGTGRNYGLELTLEKFFSNDYYLLMTTSLFDSKYSGSDGIERSTSFNNQFVYNVLFGKEWKFGPAQRNAWTFDTKFTTSGGKPYTPVNLEATRANAGREVRMDEIAYSERYANYFRWDVKFGVRMNSPRRNISHQFFVDLQNVTNRKNEFVRRYNEVTDEVNSIKQIGFFPDLMYRIQF</sequence>
<evidence type="ECO:0000256" key="2">
    <source>
        <dbReference type="ARBA" id="ARBA00023136"/>
    </source>
</evidence>
<comment type="subcellular location">
    <subcellularLocation>
        <location evidence="1">Cell outer membrane</location>
    </subcellularLocation>
</comment>
<dbReference type="Gene3D" id="2.60.40.1120">
    <property type="entry name" value="Carboxypeptidase-like, regulatory domain"/>
    <property type="match status" value="1"/>
</dbReference>
<name>A0ABW7NAV8_9BACT</name>
<dbReference type="SUPFAM" id="SSF49464">
    <property type="entry name" value="Carboxypeptidase regulatory domain-like"/>
    <property type="match status" value="1"/>
</dbReference>
<keyword evidence="5" id="KW-1185">Reference proteome</keyword>
<gene>
    <name evidence="4" type="ORF">ACHKAR_13625</name>
</gene>
<dbReference type="Gene3D" id="2.170.130.10">
    <property type="entry name" value="TonB-dependent receptor, plug domain"/>
    <property type="match status" value="1"/>
</dbReference>
<comment type="caution">
    <text evidence="4">The sequence shown here is derived from an EMBL/GenBank/DDBJ whole genome shotgun (WGS) entry which is preliminary data.</text>
</comment>
<dbReference type="RefSeq" id="WP_395417839.1">
    <property type="nucleotide sequence ID" value="NZ_JBIPKE010000017.1"/>
</dbReference>
<organism evidence="4 5">
    <name type="scientific">Marinoscillum luteum</name>
    <dbReference type="NCBI Taxonomy" id="861051"/>
    <lineage>
        <taxon>Bacteria</taxon>
        <taxon>Pseudomonadati</taxon>
        <taxon>Bacteroidota</taxon>
        <taxon>Cytophagia</taxon>
        <taxon>Cytophagales</taxon>
        <taxon>Reichenbachiellaceae</taxon>
        <taxon>Marinoscillum</taxon>
    </lineage>
</organism>
<dbReference type="SUPFAM" id="SSF56935">
    <property type="entry name" value="Porins"/>
    <property type="match status" value="1"/>
</dbReference>
<proteinExistence type="predicted"/>
<accession>A0ABW7NAV8</accession>
<evidence type="ECO:0000256" key="3">
    <source>
        <dbReference type="ARBA" id="ARBA00023237"/>
    </source>
</evidence>
<protein>
    <submittedName>
        <fullName evidence="4">Carboxypeptidase-like regulatory domain-containing protein</fullName>
    </submittedName>
</protein>
<evidence type="ECO:0000313" key="4">
    <source>
        <dbReference type="EMBL" id="MFH6984487.1"/>
    </source>
</evidence>